<name>A0A8J3J1Y3_9CHLR</name>
<sequence length="117" mass="13064">MSQSTISPELAQKFKEYRQTVTREPDGPGKRVGYDGDLKPYLVDIFSKAGPWFDEMFSDVLDGYPGSNAPNIAEWVLQYQVEADLWFASNPDMTVKDIAKAGKMMEAFETLLDAASS</sequence>
<evidence type="ECO:0000313" key="2">
    <source>
        <dbReference type="Proteomes" id="UP000597444"/>
    </source>
</evidence>
<reference evidence="1" key="1">
    <citation type="submission" date="2020-10" db="EMBL/GenBank/DDBJ databases">
        <title>Taxonomic study of unclassified bacteria belonging to the class Ktedonobacteria.</title>
        <authorList>
            <person name="Yabe S."/>
            <person name="Wang C.M."/>
            <person name="Zheng Y."/>
            <person name="Sakai Y."/>
            <person name="Cavaletti L."/>
            <person name="Monciardini P."/>
            <person name="Donadio S."/>
        </authorList>
    </citation>
    <scope>NUCLEOTIDE SEQUENCE</scope>
    <source>
        <strain evidence="1">ID150040</strain>
    </source>
</reference>
<proteinExistence type="predicted"/>
<comment type="caution">
    <text evidence="1">The sequence shown here is derived from an EMBL/GenBank/DDBJ whole genome shotgun (WGS) entry which is preliminary data.</text>
</comment>
<organism evidence="1 2">
    <name type="scientific">Reticulibacter mediterranei</name>
    <dbReference type="NCBI Taxonomy" id="2778369"/>
    <lineage>
        <taxon>Bacteria</taxon>
        <taxon>Bacillati</taxon>
        <taxon>Chloroflexota</taxon>
        <taxon>Ktedonobacteria</taxon>
        <taxon>Ktedonobacterales</taxon>
        <taxon>Reticulibacteraceae</taxon>
        <taxon>Reticulibacter</taxon>
    </lineage>
</organism>
<dbReference type="AlphaFoldDB" id="A0A8J3J1Y3"/>
<dbReference type="EMBL" id="BNJK01000002">
    <property type="protein sequence ID" value="GHP00112.1"/>
    <property type="molecule type" value="Genomic_DNA"/>
</dbReference>
<evidence type="ECO:0000313" key="1">
    <source>
        <dbReference type="EMBL" id="GHP00112.1"/>
    </source>
</evidence>
<gene>
    <name evidence="1" type="ORF">KSF_101590</name>
</gene>
<accession>A0A8J3J1Y3</accession>
<protein>
    <submittedName>
        <fullName evidence="1">Uncharacterized protein</fullName>
    </submittedName>
</protein>
<dbReference type="Proteomes" id="UP000597444">
    <property type="component" value="Unassembled WGS sequence"/>
</dbReference>
<dbReference type="RefSeq" id="WP_220210698.1">
    <property type="nucleotide sequence ID" value="NZ_BNJK01000002.1"/>
</dbReference>
<keyword evidence="2" id="KW-1185">Reference proteome</keyword>